<proteinExistence type="predicted"/>
<protein>
    <submittedName>
        <fullName evidence="1">Uncharacterized protein</fullName>
    </submittedName>
</protein>
<sequence length="99" mass="11639">MKIYNINNKDILQYSNAFNVWKLFVENTQSTFGILFLIEFLFKNCEGNELKRNIVLLWNESKTLLTPNEFIAYLIIGMMKTGYIEEANIFAKKILNYGN</sequence>
<organism evidence="1 2">
    <name type="scientific">Meloidogyne graminicola</name>
    <dbReference type="NCBI Taxonomy" id="189291"/>
    <lineage>
        <taxon>Eukaryota</taxon>
        <taxon>Metazoa</taxon>
        <taxon>Ecdysozoa</taxon>
        <taxon>Nematoda</taxon>
        <taxon>Chromadorea</taxon>
        <taxon>Rhabditida</taxon>
        <taxon>Tylenchina</taxon>
        <taxon>Tylenchomorpha</taxon>
        <taxon>Tylenchoidea</taxon>
        <taxon>Meloidogynidae</taxon>
        <taxon>Meloidogyninae</taxon>
        <taxon>Meloidogyne</taxon>
    </lineage>
</organism>
<dbReference type="EMBL" id="JABEBT010000002">
    <property type="protein sequence ID" value="KAF7639973.1"/>
    <property type="molecule type" value="Genomic_DNA"/>
</dbReference>
<keyword evidence="2" id="KW-1185">Reference proteome</keyword>
<reference evidence="1" key="1">
    <citation type="journal article" date="2020" name="Ecol. Evol.">
        <title>Genome structure and content of the rice root-knot nematode (Meloidogyne graminicola).</title>
        <authorList>
            <person name="Phan N.T."/>
            <person name="Danchin E.G.J."/>
            <person name="Klopp C."/>
            <person name="Perfus-Barbeoch L."/>
            <person name="Kozlowski D.K."/>
            <person name="Koutsovoulos G.D."/>
            <person name="Lopez-Roques C."/>
            <person name="Bouchez O."/>
            <person name="Zahm M."/>
            <person name="Besnard G."/>
            <person name="Bellafiore S."/>
        </authorList>
    </citation>
    <scope>NUCLEOTIDE SEQUENCE</scope>
    <source>
        <strain evidence="1">VN-18</strain>
    </source>
</reference>
<comment type="caution">
    <text evidence="1">The sequence shown here is derived from an EMBL/GenBank/DDBJ whole genome shotgun (WGS) entry which is preliminary data.</text>
</comment>
<dbReference type="OrthoDB" id="5893420at2759"/>
<gene>
    <name evidence="1" type="ORF">Mgra_00000416</name>
</gene>
<dbReference type="Proteomes" id="UP000605970">
    <property type="component" value="Unassembled WGS sequence"/>
</dbReference>
<dbReference type="AlphaFoldDB" id="A0A8T0A4X3"/>
<accession>A0A8T0A4X3</accession>
<evidence type="ECO:0000313" key="1">
    <source>
        <dbReference type="EMBL" id="KAF7639973.1"/>
    </source>
</evidence>
<evidence type="ECO:0000313" key="2">
    <source>
        <dbReference type="Proteomes" id="UP000605970"/>
    </source>
</evidence>
<name>A0A8T0A4X3_9BILA</name>